<name>A0A915IU81_ROMCU</name>
<dbReference type="AlphaFoldDB" id="A0A915IU81"/>
<keyword evidence="3" id="KW-1133">Transmembrane helix</keyword>
<dbReference type="InterPro" id="IPR038830">
    <property type="entry name" value="CCDC186"/>
</dbReference>
<sequence length="347" mass="38931">MARASGGSATAIHRRARTTGDWAEGEQLNVSLEDERNQNKILKKKHQAAVKDLKNELSLLKRRLDAYEAGTASVGSSFGADDPATGTVNSRSPSMTSLDVPGSTAKNRTGAETPSENNNNGSPSGRSRRNSKLIFDLVSKVAINLYEQFVLFLIYICCDHNQAMIEKIVKLQRMLARRSEKIEFLEEHVKQMTTEIQKKSSRLFSVQLAKKSNTVMGRIFRHTVTNNVNNGLSFAENYPRINDINDLSPELAVQIINKLQASTIMTAGGDSSFNLIRWAVFILNFILWKLLVMKFKRIIQLYVLREETGILTSENVDISKENIQTLGEEIANLSRENRTLKLDTAKR</sequence>
<dbReference type="WBParaSite" id="nRc.2.0.1.t17749-RA">
    <property type="protein sequence ID" value="nRc.2.0.1.t17749-RA"/>
    <property type="gene ID" value="nRc.2.0.1.g17749"/>
</dbReference>
<keyword evidence="3" id="KW-0812">Transmembrane</keyword>
<dbReference type="GO" id="GO:0099518">
    <property type="term" value="P:vesicle cytoskeletal trafficking"/>
    <property type="evidence" value="ECO:0007669"/>
    <property type="project" value="TreeGrafter"/>
</dbReference>
<proteinExistence type="predicted"/>
<evidence type="ECO:0000313" key="5">
    <source>
        <dbReference type="WBParaSite" id="nRc.2.0.1.t17749-RA"/>
    </source>
</evidence>
<feature type="region of interest" description="Disordered" evidence="2">
    <location>
        <begin position="75"/>
        <end position="129"/>
    </location>
</feature>
<keyword evidence="1" id="KW-0175">Coiled coil</keyword>
<feature type="coiled-coil region" evidence="1">
    <location>
        <begin position="32"/>
        <end position="70"/>
    </location>
</feature>
<feature type="coiled-coil region" evidence="1">
    <location>
        <begin position="316"/>
        <end position="343"/>
    </location>
</feature>
<feature type="compositionally biased region" description="Low complexity" evidence="2">
    <location>
        <begin position="114"/>
        <end position="125"/>
    </location>
</feature>
<reference evidence="5" key="1">
    <citation type="submission" date="2022-11" db="UniProtKB">
        <authorList>
            <consortium name="WormBaseParasite"/>
        </authorList>
    </citation>
    <scope>IDENTIFICATION</scope>
</reference>
<evidence type="ECO:0000313" key="4">
    <source>
        <dbReference type="Proteomes" id="UP000887565"/>
    </source>
</evidence>
<feature type="transmembrane region" description="Helical" evidence="3">
    <location>
        <begin position="275"/>
        <end position="292"/>
    </location>
</feature>
<keyword evidence="3" id="KW-0472">Membrane</keyword>
<feature type="compositionally biased region" description="Polar residues" evidence="2">
    <location>
        <begin position="86"/>
        <end position="97"/>
    </location>
</feature>
<dbReference type="Proteomes" id="UP000887565">
    <property type="component" value="Unplaced"/>
</dbReference>
<dbReference type="GO" id="GO:0031267">
    <property type="term" value="F:small GTPase binding"/>
    <property type="evidence" value="ECO:0007669"/>
    <property type="project" value="TreeGrafter"/>
</dbReference>
<evidence type="ECO:0000256" key="3">
    <source>
        <dbReference type="SAM" id="Phobius"/>
    </source>
</evidence>
<dbReference type="PANTHER" id="PTHR18911">
    <property type="entry name" value="CTCL TUMOR ANTIGEN HD-CL-01"/>
    <property type="match status" value="1"/>
</dbReference>
<accession>A0A915IU81</accession>
<feature type="coiled-coil region" evidence="1">
    <location>
        <begin position="168"/>
        <end position="202"/>
    </location>
</feature>
<protein>
    <submittedName>
        <fullName evidence="5">Uncharacterized protein</fullName>
    </submittedName>
</protein>
<keyword evidence="4" id="KW-1185">Reference proteome</keyword>
<dbReference type="GO" id="GO:0005802">
    <property type="term" value="C:trans-Golgi network"/>
    <property type="evidence" value="ECO:0007669"/>
    <property type="project" value="TreeGrafter"/>
</dbReference>
<evidence type="ECO:0000256" key="1">
    <source>
        <dbReference type="SAM" id="Coils"/>
    </source>
</evidence>
<evidence type="ECO:0000256" key="2">
    <source>
        <dbReference type="SAM" id="MobiDB-lite"/>
    </source>
</evidence>
<organism evidence="4 5">
    <name type="scientific">Romanomermis culicivorax</name>
    <name type="common">Nematode worm</name>
    <dbReference type="NCBI Taxonomy" id="13658"/>
    <lineage>
        <taxon>Eukaryota</taxon>
        <taxon>Metazoa</taxon>
        <taxon>Ecdysozoa</taxon>
        <taxon>Nematoda</taxon>
        <taxon>Enoplea</taxon>
        <taxon>Dorylaimia</taxon>
        <taxon>Mermithida</taxon>
        <taxon>Mermithoidea</taxon>
        <taxon>Mermithidae</taxon>
        <taxon>Romanomermis</taxon>
    </lineage>
</organism>
<dbReference type="PANTHER" id="PTHR18911:SF5">
    <property type="entry name" value="COILED-COIL DOMAIN-CONTAINING PROTEIN 186"/>
    <property type="match status" value="1"/>
</dbReference>